<dbReference type="Proteomes" id="UP000019763">
    <property type="component" value="Unassembled WGS sequence"/>
</dbReference>
<feature type="domain" description="Cytidyltransferase-like" evidence="10">
    <location>
        <begin position="18"/>
        <end position="144"/>
    </location>
</feature>
<evidence type="ECO:0000256" key="4">
    <source>
        <dbReference type="ARBA" id="ARBA00022695"/>
    </source>
</evidence>
<evidence type="ECO:0000256" key="8">
    <source>
        <dbReference type="ARBA" id="ARBA00026101"/>
    </source>
</evidence>
<dbReference type="InterPro" id="IPR014729">
    <property type="entry name" value="Rossmann-like_a/b/a_fold"/>
</dbReference>
<evidence type="ECO:0000256" key="9">
    <source>
        <dbReference type="SAM" id="MobiDB-lite"/>
    </source>
</evidence>
<dbReference type="EMBL" id="AFNH02001102">
    <property type="protein sequence ID" value="EZG44366.1"/>
    <property type="molecule type" value="Genomic_DNA"/>
</dbReference>
<dbReference type="VEuPathDB" id="CryptoDB:GNI_148090"/>
<dbReference type="PANTHER" id="PTHR10739">
    <property type="entry name" value="CYTIDYLYLTRANSFERASE"/>
    <property type="match status" value="1"/>
</dbReference>
<sequence length="284" mass="33331">MASYVTNPAPTNRPVRVYADGVYDLLHVGHMRQLEQAKKCFPNVVLIVGVASDEDTHKYKGRTVQTMQERVETLEHIKWVDEIIAPCPWLLTPEFLEQHAIDYVAHDDIPYESVNSDDIYDWVKKAGKFKATQRTEGTSTTDIIVRILQNYEDYIYRSLSRGVRPEELNIGTLKANQIQMKKKVQNWQKKATENLTKVTLTERPLGTTFDERVDKVRDQIYDQYLQWRQTYQSFVHGFAKTFDPRNHRARNGMMLEPKPSDTQFQDCQELTDEEEEQRQDTRRD</sequence>
<evidence type="ECO:0000256" key="7">
    <source>
        <dbReference type="ARBA" id="ARBA00023264"/>
    </source>
</evidence>
<reference evidence="11" key="1">
    <citation type="submission" date="2013-12" db="EMBL/GenBank/DDBJ databases">
        <authorList>
            <person name="Omoto C.K."/>
            <person name="Sibley D."/>
            <person name="Venepally P."/>
            <person name="Hadjithomas M."/>
            <person name="Karamycheva S."/>
            <person name="Brunk B."/>
            <person name="Roos D."/>
            <person name="Caler E."/>
            <person name="Lorenzi H."/>
        </authorList>
    </citation>
    <scope>NUCLEOTIDE SEQUENCE</scope>
</reference>
<keyword evidence="7" id="KW-1208">Phospholipid metabolism</keyword>
<dbReference type="SUPFAM" id="SSF52374">
    <property type="entry name" value="Nucleotidylyl transferase"/>
    <property type="match status" value="1"/>
</dbReference>
<dbReference type="CDD" id="cd02174">
    <property type="entry name" value="CCT"/>
    <property type="match status" value="1"/>
</dbReference>
<dbReference type="GO" id="GO:0004105">
    <property type="term" value="F:choline-phosphate cytidylyltransferase activity"/>
    <property type="evidence" value="ECO:0007669"/>
    <property type="project" value="UniProtKB-EC"/>
</dbReference>
<dbReference type="PANTHER" id="PTHR10739:SF13">
    <property type="entry name" value="CHOLINE-PHOSPHATE CYTIDYLYLTRANSFERASE"/>
    <property type="match status" value="1"/>
</dbReference>
<evidence type="ECO:0000256" key="1">
    <source>
        <dbReference type="ARBA" id="ARBA00010101"/>
    </source>
</evidence>
<proteinExistence type="inferred from homology"/>
<keyword evidence="5" id="KW-0443">Lipid metabolism</keyword>
<dbReference type="eggNOG" id="KOG2804">
    <property type="taxonomic scope" value="Eukaryota"/>
</dbReference>
<comment type="caution">
    <text evidence="11">The sequence shown here is derived from an EMBL/GenBank/DDBJ whole genome shotgun (WGS) entry which is preliminary data.</text>
</comment>
<evidence type="ECO:0000259" key="10">
    <source>
        <dbReference type="Pfam" id="PF01467"/>
    </source>
</evidence>
<gene>
    <name evidence="11" type="ORF">GNI_148090</name>
</gene>
<dbReference type="InterPro" id="IPR004821">
    <property type="entry name" value="Cyt_trans-like"/>
</dbReference>
<comment type="similarity">
    <text evidence="1">Belongs to the cytidylyltransferase family.</text>
</comment>
<evidence type="ECO:0000256" key="3">
    <source>
        <dbReference type="ARBA" id="ARBA00022679"/>
    </source>
</evidence>
<dbReference type="RefSeq" id="XP_011132681.1">
    <property type="nucleotide sequence ID" value="XM_011134379.1"/>
</dbReference>
<evidence type="ECO:0000313" key="12">
    <source>
        <dbReference type="Proteomes" id="UP000019763"/>
    </source>
</evidence>
<dbReference type="Pfam" id="PF01467">
    <property type="entry name" value="CTP_transf_like"/>
    <property type="match status" value="1"/>
</dbReference>
<dbReference type="EC" id="2.7.7.15" evidence="8"/>
<evidence type="ECO:0000256" key="2">
    <source>
        <dbReference type="ARBA" id="ARBA00022516"/>
    </source>
</evidence>
<keyword evidence="12" id="KW-1185">Reference proteome</keyword>
<dbReference type="AlphaFoldDB" id="A0A023AZQ5"/>
<keyword evidence="3 11" id="KW-0808">Transferase</keyword>
<dbReference type="InterPro" id="IPR041723">
    <property type="entry name" value="CCT"/>
</dbReference>
<dbReference type="NCBIfam" id="TIGR00125">
    <property type="entry name" value="cyt_tran_rel"/>
    <property type="match status" value="1"/>
</dbReference>
<keyword evidence="2" id="KW-0444">Lipid biosynthesis</keyword>
<dbReference type="GO" id="GO:0031210">
    <property type="term" value="F:phosphatidylcholine binding"/>
    <property type="evidence" value="ECO:0007669"/>
    <property type="project" value="TreeGrafter"/>
</dbReference>
<name>A0A023AZQ5_GRENI</name>
<keyword evidence="6" id="KW-0594">Phospholipid biosynthesis</keyword>
<dbReference type="InterPro" id="IPR045049">
    <property type="entry name" value="Pcy1-like"/>
</dbReference>
<accession>A0A023AZQ5</accession>
<protein>
    <recommendedName>
        <fullName evidence="8">choline-phosphate cytidylyltransferase</fullName>
        <ecNumber evidence="8">2.7.7.15</ecNumber>
    </recommendedName>
</protein>
<dbReference type="OrthoDB" id="17102at2759"/>
<keyword evidence="4 11" id="KW-0548">Nucleotidyltransferase</keyword>
<dbReference type="Gene3D" id="3.40.50.620">
    <property type="entry name" value="HUPs"/>
    <property type="match status" value="1"/>
</dbReference>
<evidence type="ECO:0000313" key="11">
    <source>
        <dbReference type="EMBL" id="EZG44366.1"/>
    </source>
</evidence>
<dbReference type="GeneID" id="22915172"/>
<evidence type="ECO:0000256" key="6">
    <source>
        <dbReference type="ARBA" id="ARBA00023209"/>
    </source>
</evidence>
<dbReference type="OMA" id="KANQIQM"/>
<organism evidence="11 12">
    <name type="scientific">Gregarina niphandrodes</name>
    <name type="common">Septate eugregarine</name>
    <dbReference type="NCBI Taxonomy" id="110365"/>
    <lineage>
        <taxon>Eukaryota</taxon>
        <taxon>Sar</taxon>
        <taxon>Alveolata</taxon>
        <taxon>Apicomplexa</taxon>
        <taxon>Conoidasida</taxon>
        <taxon>Gregarinasina</taxon>
        <taxon>Eugregarinorida</taxon>
        <taxon>Gregarinidae</taxon>
        <taxon>Gregarina</taxon>
    </lineage>
</organism>
<feature type="region of interest" description="Disordered" evidence="9">
    <location>
        <begin position="249"/>
        <end position="284"/>
    </location>
</feature>
<evidence type="ECO:0000256" key="5">
    <source>
        <dbReference type="ARBA" id="ARBA00023098"/>
    </source>
</evidence>